<dbReference type="AlphaFoldDB" id="A0AAW1KG82"/>
<keyword evidence="4" id="KW-1185">Reference proteome</keyword>
<dbReference type="GO" id="GO:0000502">
    <property type="term" value="C:proteasome complex"/>
    <property type="evidence" value="ECO:0007669"/>
    <property type="project" value="UniProtKB-KW"/>
</dbReference>
<dbReference type="EMBL" id="JASPKY010000230">
    <property type="protein sequence ID" value="KAK9718269.1"/>
    <property type="molecule type" value="Genomic_DNA"/>
</dbReference>
<dbReference type="SUPFAM" id="SSF48371">
    <property type="entry name" value="ARM repeat"/>
    <property type="match status" value="1"/>
</dbReference>
<dbReference type="InterPro" id="IPR011989">
    <property type="entry name" value="ARM-like"/>
</dbReference>
<dbReference type="Pfam" id="PF10508">
    <property type="entry name" value="Proteasom_PSMB"/>
    <property type="match status" value="1"/>
</dbReference>
<accession>A0AAW1KG82</accession>
<evidence type="ECO:0000256" key="1">
    <source>
        <dbReference type="ARBA" id="ARBA00006823"/>
    </source>
</evidence>
<keyword evidence="3" id="KW-0647">Proteasome</keyword>
<name>A0AAW1KG82_POPJA</name>
<dbReference type="Gene3D" id="1.25.10.10">
    <property type="entry name" value="Leucine-rich Repeat Variant"/>
    <property type="match status" value="2"/>
</dbReference>
<comment type="similarity">
    <text evidence="1">Belongs to the proteasome subunit S5B/HSM3 family.</text>
</comment>
<dbReference type="Proteomes" id="UP001458880">
    <property type="component" value="Unassembled WGS sequence"/>
</dbReference>
<dbReference type="PANTHER" id="PTHR13554:SF10">
    <property type="entry name" value="26S PROTEASOME NON-ATPASE REGULATORY SUBUNIT 5"/>
    <property type="match status" value="1"/>
</dbReference>
<protein>
    <recommendedName>
        <fullName evidence="2">26S proteasome non-ATPase regulatory subunit 5</fullName>
    </recommendedName>
</protein>
<dbReference type="PANTHER" id="PTHR13554">
    <property type="entry name" value="26S PROTEASOME NON-ATPASE REGULATORY SUBUNIT 5-RELATED"/>
    <property type="match status" value="1"/>
</dbReference>
<dbReference type="InterPro" id="IPR019538">
    <property type="entry name" value="PSMD5"/>
</dbReference>
<organism evidence="3 4">
    <name type="scientific">Popillia japonica</name>
    <name type="common">Japanese beetle</name>
    <dbReference type="NCBI Taxonomy" id="7064"/>
    <lineage>
        <taxon>Eukaryota</taxon>
        <taxon>Metazoa</taxon>
        <taxon>Ecdysozoa</taxon>
        <taxon>Arthropoda</taxon>
        <taxon>Hexapoda</taxon>
        <taxon>Insecta</taxon>
        <taxon>Pterygota</taxon>
        <taxon>Neoptera</taxon>
        <taxon>Endopterygota</taxon>
        <taxon>Coleoptera</taxon>
        <taxon>Polyphaga</taxon>
        <taxon>Scarabaeiformia</taxon>
        <taxon>Scarabaeidae</taxon>
        <taxon>Rutelinae</taxon>
        <taxon>Popillia</taxon>
    </lineage>
</organism>
<dbReference type="GO" id="GO:0005829">
    <property type="term" value="C:cytosol"/>
    <property type="evidence" value="ECO:0007669"/>
    <property type="project" value="TreeGrafter"/>
</dbReference>
<evidence type="ECO:0000313" key="4">
    <source>
        <dbReference type="Proteomes" id="UP001458880"/>
    </source>
</evidence>
<evidence type="ECO:0000313" key="3">
    <source>
        <dbReference type="EMBL" id="KAK9718269.1"/>
    </source>
</evidence>
<gene>
    <name evidence="3" type="ORF">QE152_g23315</name>
</gene>
<evidence type="ECO:0000256" key="2">
    <source>
        <dbReference type="ARBA" id="ARBA00014933"/>
    </source>
</evidence>
<sequence>MSRDQWLFQKSSALADEDERISTLNEIKDYLTSLPQNEAAQSAQLLQMPLLFDCLNDSNTEQIDLACEVLSLCLGTLNLGESTNRFTVPLERALKHPHSQVKIMALKDIQRNIVNDELMSNFCKHVPLFSMAIECIGNDDLAVATLACDIITTIGVSENSVKALLSNEMQVVLRDVMNKNEVVRLRVFEVFINISRKSETSQNILESSGFLSQILQDLDNNDILLRMNIIELLSQLGTCEHGYNYLERNGVMAKLCKQLSSEDALFIQLCEPGVLRFFGQLAYWKPNDIVSKYVSILHRICSNIDSDNSTIVGVSIDTIGHIAETNEGKIALNSLDVMSKLLPSIVEKLNKLPNELKIRALNCLENIIQVNTNDGRVTAITKKWYSCLEENPIEFILKYAKNPFSEIRIAGLGILNALATQVWGQEVIKNAPGLLEFLLDRNSETIKECKELNFEIVKKLSTSEIFSHEVNLRLQAFVKEGPFYVEGITEVAIEGVD</sequence>
<reference evidence="3 4" key="1">
    <citation type="journal article" date="2024" name="BMC Genomics">
        <title>De novo assembly and annotation of Popillia japonica's genome with initial clues to its potential as an invasive pest.</title>
        <authorList>
            <person name="Cucini C."/>
            <person name="Boschi S."/>
            <person name="Funari R."/>
            <person name="Cardaioli E."/>
            <person name="Iannotti N."/>
            <person name="Marturano G."/>
            <person name="Paoli F."/>
            <person name="Bruttini M."/>
            <person name="Carapelli A."/>
            <person name="Frati F."/>
            <person name="Nardi F."/>
        </authorList>
    </citation>
    <scope>NUCLEOTIDE SEQUENCE [LARGE SCALE GENOMIC DNA]</scope>
    <source>
        <strain evidence="3">DMR45628</strain>
    </source>
</reference>
<dbReference type="GO" id="GO:0043248">
    <property type="term" value="P:proteasome assembly"/>
    <property type="evidence" value="ECO:0007669"/>
    <property type="project" value="InterPro"/>
</dbReference>
<dbReference type="InterPro" id="IPR016024">
    <property type="entry name" value="ARM-type_fold"/>
</dbReference>
<comment type="caution">
    <text evidence="3">The sequence shown here is derived from an EMBL/GenBank/DDBJ whole genome shotgun (WGS) entry which is preliminary data.</text>
</comment>
<proteinExistence type="inferred from homology"/>